<gene>
    <name evidence="1" type="ORF">BB934_19775</name>
</gene>
<sequence>MFNAGLEGLPIRRAGPQGFAAGAQVEQTDQDIEHIARAFFVAWHQDASWETASRILKHEFRLYARQAIGMLEKNQERAWTAPREALRFDAFEAA</sequence>
<evidence type="ECO:0000313" key="1">
    <source>
        <dbReference type="EMBL" id="ANY80186.1"/>
    </source>
</evidence>
<dbReference type="KEGG" id="moc:BB934_19775"/>
<accession>A0A1B2EJN8</accession>
<reference evidence="1" key="1">
    <citation type="submission" date="2016-07" db="EMBL/GenBank/DDBJ databases">
        <title>Microvirga ossetica sp. nov. a new species of rhizobia isolated from root nodules of the legume species Vicia alpestris Steven originated from North Ossetia region in the Caucasus.</title>
        <authorList>
            <person name="Safronova V.I."/>
            <person name="Kuznetsova I.G."/>
            <person name="Sazanova A.L."/>
            <person name="Belimov A."/>
            <person name="Andronov E."/>
            <person name="Osledkin Y.S."/>
            <person name="Onishchuk O.P."/>
            <person name="Kurchak O.N."/>
            <person name="Shaposhnikov A.I."/>
            <person name="Willems A."/>
            <person name="Tikhonovich I.A."/>
        </authorList>
    </citation>
    <scope>NUCLEOTIDE SEQUENCE [LARGE SCALE GENOMIC DNA]</scope>
    <source>
        <strain evidence="1">V5/3M</strain>
    </source>
</reference>
<dbReference type="AlphaFoldDB" id="A0A1B2EJN8"/>
<dbReference type="EMBL" id="CP016616">
    <property type="protein sequence ID" value="ANY80186.1"/>
    <property type="molecule type" value="Genomic_DNA"/>
</dbReference>
<protein>
    <submittedName>
        <fullName evidence="1">Uncharacterized protein</fullName>
    </submittedName>
</protein>
<organism evidence="1">
    <name type="scientific">Microvirga ossetica</name>
    <dbReference type="NCBI Taxonomy" id="1882682"/>
    <lineage>
        <taxon>Bacteria</taxon>
        <taxon>Pseudomonadati</taxon>
        <taxon>Pseudomonadota</taxon>
        <taxon>Alphaproteobacteria</taxon>
        <taxon>Hyphomicrobiales</taxon>
        <taxon>Methylobacteriaceae</taxon>
        <taxon>Microvirga</taxon>
    </lineage>
</organism>
<proteinExistence type="predicted"/>
<name>A0A1B2EJN8_9HYPH</name>